<dbReference type="EMBL" id="QKPI01000026">
    <property type="protein sequence ID" value="RWT79135.1"/>
    <property type="molecule type" value="Genomic_DNA"/>
</dbReference>
<evidence type="ECO:0000259" key="1">
    <source>
        <dbReference type="Pfam" id="PF05168"/>
    </source>
</evidence>
<name>A0AB37VHD6_ENTCL</name>
<evidence type="ECO:0000313" key="3">
    <source>
        <dbReference type="Proteomes" id="UP000289016"/>
    </source>
</evidence>
<proteinExistence type="predicted"/>
<reference evidence="2 3" key="1">
    <citation type="submission" date="2018-06" db="EMBL/GenBank/DDBJ databases">
        <title>Carbapenemase-producing Enterobacteriaceae present in wastewater treatment plant effluent and nearby surface waters in the US.</title>
        <authorList>
            <person name="Mathys D.A."/>
            <person name="Mollenkopf D.F."/>
            <person name="Feicht S.M."/>
            <person name="Adams R.J."/>
            <person name="Albers A.L."/>
            <person name="Grooters S.V."/>
            <person name="Stuever D.M."/>
            <person name="Daniels J.B."/>
            <person name="Wittum T.E."/>
        </authorList>
    </citation>
    <scope>NUCLEOTIDE SEQUENCE [LARGE SCALE GENOMIC DNA]</scope>
    <source>
        <strain evidence="2 3">GEO_23_Down_A</strain>
    </source>
</reference>
<organism evidence="2 3">
    <name type="scientific">Enterobacter cloacae</name>
    <dbReference type="NCBI Taxonomy" id="550"/>
    <lineage>
        <taxon>Bacteria</taxon>
        <taxon>Pseudomonadati</taxon>
        <taxon>Pseudomonadota</taxon>
        <taxon>Gammaproteobacteria</taxon>
        <taxon>Enterobacterales</taxon>
        <taxon>Enterobacteriaceae</taxon>
        <taxon>Enterobacter</taxon>
        <taxon>Enterobacter cloacae complex</taxon>
    </lineage>
</organism>
<dbReference type="Pfam" id="PF05168">
    <property type="entry name" value="HEPN"/>
    <property type="match status" value="1"/>
</dbReference>
<dbReference type="RefSeq" id="WP_128339374.1">
    <property type="nucleotide sequence ID" value="NZ_QKPI01000026.1"/>
</dbReference>
<dbReference type="Gene3D" id="1.20.120.330">
    <property type="entry name" value="Nucleotidyltransferases domain 2"/>
    <property type="match status" value="1"/>
</dbReference>
<dbReference type="InterPro" id="IPR007842">
    <property type="entry name" value="HEPN_dom"/>
</dbReference>
<dbReference type="SUPFAM" id="SSF81593">
    <property type="entry name" value="Nucleotidyltransferase substrate binding subunit/domain"/>
    <property type="match status" value="1"/>
</dbReference>
<dbReference type="Proteomes" id="UP000289016">
    <property type="component" value="Unassembled WGS sequence"/>
</dbReference>
<evidence type="ECO:0000313" key="2">
    <source>
        <dbReference type="EMBL" id="RWT79135.1"/>
    </source>
</evidence>
<feature type="domain" description="HEPN" evidence="1">
    <location>
        <begin position="20"/>
        <end position="101"/>
    </location>
</feature>
<comment type="caution">
    <text evidence="2">The sequence shown here is derived from an EMBL/GenBank/DDBJ whole genome shotgun (WGS) entry which is preliminary data.</text>
</comment>
<protein>
    <recommendedName>
        <fullName evidence="1">HEPN domain-containing protein</fullName>
    </recommendedName>
</protein>
<sequence length="237" mass="28499">MDLTRNDELLLNDAARRSFRDMADQDYLSARLCYKHKLNFQFLWLSQQAVEKYIKAILLYNRIPVLKLNHNLNKGLAKIKEIPYLELDLDVKSERFIDYLNEQGPNRYFQNTMYTEGFEIITLDRTIWELRRYCKPLNYSLTNPKGEVIEMLEHELHNIKNSKSRPYHTFKLFGGYLEKRLKDNKFNQGDILTWKNLFFGRNKKNTIRIGRSMHVTHPTHYMHPNATEMLSRFFKIK</sequence>
<dbReference type="AlphaFoldDB" id="A0AB37VHD6"/>
<gene>
    <name evidence="2" type="ORF">DN595_12290</name>
</gene>
<accession>A0AB37VHD6</accession>